<protein>
    <recommendedName>
        <fullName evidence="3">TonB-dependent receptor</fullName>
    </recommendedName>
</protein>
<evidence type="ECO:0000313" key="2">
    <source>
        <dbReference type="Proteomes" id="UP001379949"/>
    </source>
</evidence>
<feature type="non-terminal residue" evidence="1">
    <location>
        <position position="68"/>
    </location>
</feature>
<gene>
    <name evidence="1" type="ORF">V6242_18785</name>
</gene>
<feature type="non-terminal residue" evidence="1">
    <location>
        <position position="1"/>
    </location>
</feature>
<keyword evidence="2" id="KW-1185">Reference proteome</keyword>
<accession>A0ABU9GAV4</accession>
<dbReference type="RefSeq" id="WP_341568323.1">
    <property type="nucleotide sequence ID" value="NZ_JBAKAR010000418.1"/>
</dbReference>
<dbReference type="SUPFAM" id="SSF56935">
    <property type="entry name" value="Porins"/>
    <property type="match status" value="1"/>
</dbReference>
<reference evidence="1 2" key="1">
    <citation type="submission" date="2024-02" db="EMBL/GenBank/DDBJ databases">
        <title>Bacteria isolated from the canopy kelp, Nereocystis luetkeana.</title>
        <authorList>
            <person name="Pfister C.A."/>
            <person name="Younker I.T."/>
            <person name="Light S.H."/>
        </authorList>
    </citation>
    <scope>NUCLEOTIDE SEQUENCE [LARGE SCALE GENOMIC DNA]</scope>
    <source>
        <strain evidence="1 2">TI.4.07</strain>
    </source>
</reference>
<evidence type="ECO:0000313" key="1">
    <source>
        <dbReference type="EMBL" id="MEL0615176.1"/>
    </source>
</evidence>
<sequence length="68" mass="7432">LGLNSGLNVYQDPYEQLDVNASVNLYDGLSLTAAVINLTKSESETRLGNDTDARLLNTSYSGRRYYAG</sequence>
<evidence type="ECO:0008006" key="3">
    <source>
        <dbReference type="Google" id="ProtNLM"/>
    </source>
</evidence>
<proteinExistence type="predicted"/>
<organism evidence="1 2">
    <name type="scientific">Marinomonas arenicola</name>
    <dbReference type="NCBI Taxonomy" id="569601"/>
    <lineage>
        <taxon>Bacteria</taxon>
        <taxon>Pseudomonadati</taxon>
        <taxon>Pseudomonadota</taxon>
        <taxon>Gammaproteobacteria</taxon>
        <taxon>Oceanospirillales</taxon>
        <taxon>Oceanospirillaceae</taxon>
        <taxon>Marinomonas</taxon>
    </lineage>
</organism>
<dbReference type="Proteomes" id="UP001379949">
    <property type="component" value="Unassembled WGS sequence"/>
</dbReference>
<comment type="caution">
    <text evidence="1">The sequence shown here is derived from an EMBL/GenBank/DDBJ whole genome shotgun (WGS) entry which is preliminary data.</text>
</comment>
<dbReference type="EMBL" id="JBAKAR010000418">
    <property type="protein sequence ID" value="MEL0615176.1"/>
    <property type="molecule type" value="Genomic_DNA"/>
</dbReference>
<name>A0ABU9GAV4_9GAMM</name>